<name>A0A4Z2E7S0_9TELE</name>
<accession>A0A4Z2E7S0</accession>
<keyword evidence="3" id="KW-1185">Reference proteome</keyword>
<dbReference type="GO" id="GO:0000132">
    <property type="term" value="P:establishment of mitotic spindle orientation"/>
    <property type="evidence" value="ECO:0007669"/>
    <property type="project" value="TreeGrafter"/>
</dbReference>
<comment type="caution">
    <text evidence="2">The sequence shown here is derived from an EMBL/GenBank/DDBJ whole genome shotgun (WGS) entry which is preliminary data.</text>
</comment>
<dbReference type="InterPro" id="IPR039269">
    <property type="entry name" value="ANKFN1"/>
</dbReference>
<dbReference type="AlphaFoldDB" id="A0A4Z2E7S0"/>
<protein>
    <submittedName>
        <fullName evidence="2">Ankyrin repeat and fibronectin type-III domain-containing protein 1</fullName>
    </submittedName>
</protein>
<dbReference type="GO" id="GO:0061172">
    <property type="term" value="P:regulation of establishment of bipolar cell polarity"/>
    <property type="evidence" value="ECO:0007669"/>
    <property type="project" value="TreeGrafter"/>
</dbReference>
<evidence type="ECO:0000313" key="2">
    <source>
        <dbReference type="EMBL" id="TNN24976.1"/>
    </source>
</evidence>
<reference evidence="2 3" key="1">
    <citation type="submission" date="2019-03" db="EMBL/GenBank/DDBJ databases">
        <title>First draft genome of Liparis tanakae, snailfish: a comprehensive survey of snailfish specific genes.</title>
        <authorList>
            <person name="Kim W."/>
            <person name="Song I."/>
            <person name="Jeong J.-H."/>
            <person name="Kim D."/>
            <person name="Kim S."/>
            <person name="Ryu S."/>
            <person name="Song J.Y."/>
            <person name="Lee S.K."/>
        </authorList>
    </citation>
    <scope>NUCLEOTIDE SEQUENCE [LARGE SCALE GENOMIC DNA]</scope>
    <source>
        <tissue evidence="2">Muscle</tissue>
    </source>
</reference>
<dbReference type="PANTHER" id="PTHR21437:SF2">
    <property type="entry name" value="ANKYRIN REPEAT AND FIBRONECTIN TYPE-III DOMAIN-CONTAINING PROTEIN 1-LIKE"/>
    <property type="match status" value="1"/>
</dbReference>
<dbReference type="OrthoDB" id="2428204at2759"/>
<sequence length="182" mass="19564">MLPCDHRGSSLSRPAHFHGHIVCHCGVVSLEGRAVHLATLVQEAEQRVSELQAQLQGEAPGEREGSDRERQLKAWEGRLRLFRRMQTGFQHANPPDAPAAAHLSVGSGSSLQVDFQEPLCVHAAVVTKYKVSWSSAPSLSPLLGELQVEDTTLLQATITGLSAVSSDNRASSPLILSSSATR</sequence>
<dbReference type="GO" id="GO:0005819">
    <property type="term" value="C:spindle"/>
    <property type="evidence" value="ECO:0007669"/>
    <property type="project" value="TreeGrafter"/>
</dbReference>
<feature type="region of interest" description="Disordered" evidence="1">
    <location>
        <begin position="51"/>
        <end position="70"/>
    </location>
</feature>
<dbReference type="Proteomes" id="UP000314294">
    <property type="component" value="Unassembled WGS sequence"/>
</dbReference>
<evidence type="ECO:0000256" key="1">
    <source>
        <dbReference type="SAM" id="MobiDB-lite"/>
    </source>
</evidence>
<gene>
    <name evidence="2" type="primary">ANKFN1_6</name>
    <name evidence="2" type="ORF">EYF80_064897</name>
</gene>
<feature type="compositionally biased region" description="Basic and acidic residues" evidence="1">
    <location>
        <begin position="60"/>
        <end position="70"/>
    </location>
</feature>
<evidence type="ECO:0000313" key="3">
    <source>
        <dbReference type="Proteomes" id="UP000314294"/>
    </source>
</evidence>
<dbReference type="EMBL" id="SRLO01013785">
    <property type="protein sequence ID" value="TNN24976.1"/>
    <property type="molecule type" value="Genomic_DNA"/>
</dbReference>
<organism evidence="2 3">
    <name type="scientific">Liparis tanakae</name>
    <name type="common">Tanaka's snailfish</name>
    <dbReference type="NCBI Taxonomy" id="230148"/>
    <lineage>
        <taxon>Eukaryota</taxon>
        <taxon>Metazoa</taxon>
        <taxon>Chordata</taxon>
        <taxon>Craniata</taxon>
        <taxon>Vertebrata</taxon>
        <taxon>Euteleostomi</taxon>
        <taxon>Actinopterygii</taxon>
        <taxon>Neopterygii</taxon>
        <taxon>Teleostei</taxon>
        <taxon>Neoteleostei</taxon>
        <taxon>Acanthomorphata</taxon>
        <taxon>Eupercaria</taxon>
        <taxon>Perciformes</taxon>
        <taxon>Cottioidei</taxon>
        <taxon>Cottales</taxon>
        <taxon>Liparidae</taxon>
        <taxon>Liparis</taxon>
    </lineage>
</organism>
<dbReference type="SUPFAM" id="SSF49265">
    <property type="entry name" value="Fibronectin type III"/>
    <property type="match status" value="1"/>
</dbReference>
<proteinExistence type="predicted"/>
<dbReference type="PANTHER" id="PTHR21437">
    <property type="entry name" value="WIDE AWAKE"/>
    <property type="match status" value="1"/>
</dbReference>
<dbReference type="InterPro" id="IPR036116">
    <property type="entry name" value="FN3_sf"/>
</dbReference>